<evidence type="ECO:0000313" key="1">
    <source>
        <dbReference type="EMBL" id="NYF53766.1"/>
    </source>
</evidence>
<organism evidence="1 2">
    <name type="scientific">Tunturiibacter lichenicola</name>
    <dbReference type="NCBI Taxonomy" id="2051959"/>
    <lineage>
        <taxon>Bacteria</taxon>
        <taxon>Pseudomonadati</taxon>
        <taxon>Acidobacteriota</taxon>
        <taxon>Terriglobia</taxon>
        <taxon>Terriglobales</taxon>
        <taxon>Acidobacteriaceae</taxon>
        <taxon>Tunturiibacter</taxon>
    </lineage>
</organism>
<comment type="caution">
    <text evidence="1">The sequence shown here is derived from an EMBL/GenBank/DDBJ whole genome shotgun (WGS) entry which is preliminary data.</text>
</comment>
<name>A0A7Y9NQP5_9BACT</name>
<gene>
    <name evidence="1" type="ORF">HDF12_004165</name>
</gene>
<dbReference type="AlphaFoldDB" id="A0A7Y9NQP5"/>
<proteinExistence type="predicted"/>
<evidence type="ECO:0000313" key="2">
    <source>
        <dbReference type="Proteomes" id="UP000534186"/>
    </source>
</evidence>
<reference evidence="1 2" key="1">
    <citation type="submission" date="2020-07" db="EMBL/GenBank/DDBJ databases">
        <title>Genomic Encyclopedia of Type Strains, Phase IV (KMG-V): Genome sequencing to study the core and pangenomes of soil and plant-associated prokaryotes.</title>
        <authorList>
            <person name="Whitman W."/>
        </authorList>
    </citation>
    <scope>NUCLEOTIDE SEQUENCE [LARGE SCALE GENOMIC DNA]</scope>
    <source>
        <strain evidence="1 2">M8UP30</strain>
    </source>
</reference>
<sequence>MAVEREKIYECEVKRRRVKAGGGYEPFWKVKPVAVALVDNDTEFRCKDCFGEVKLLGRNGKTGTVPYVEHKSPADSEYCPNGILFKKATDGREPRPSQHPVE</sequence>
<dbReference type="Proteomes" id="UP000534186">
    <property type="component" value="Unassembled WGS sequence"/>
</dbReference>
<protein>
    <submittedName>
        <fullName evidence="1">Uncharacterized protein</fullName>
    </submittedName>
</protein>
<accession>A0A7Y9NQP5</accession>
<dbReference type="EMBL" id="JACCCV010000002">
    <property type="protein sequence ID" value="NYF53766.1"/>
    <property type="molecule type" value="Genomic_DNA"/>
</dbReference>